<evidence type="ECO:0000313" key="2">
    <source>
        <dbReference type="Proteomes" id="UP001497602"/>
    </source>
</evidence>
<dbReference type="EMBL" id="CAXJRC010000043">
    <property type="protein sequence ID" value="CAL2108015.1"/>
    <property type="molecule type" value="Genomic_DNA"/>
</dbReference>
<dbReference type="Proteomes" id="UP001497602">
    <property type="component" value="Unassembled WGS sequence"/>
</dbReference>
<protein>
    <submittedName>
        <fullName evidence="1">Uncharacterized protein</fullName>
    </submittedName>
</protein>
<reference evidence="1 2" key="1">
    <citation type="submission" date="2024-05" db="EMBL/GenBank/DDBJ databases">
        <authorList>
            <person name="Duchaud E."/>
        </authorList>
    </citation>
    <scope>NUCLEOTIDE SEQUENCE [LARGE SCALE GENOMIC DNA]</scope>
    <source>
        <strain evidence="1">Ena-SAMPLE-TAB-13-05-2024-13:56:06:370-140305</strain>
    </source>
</reference>
<gene>
    <name evidence="1" type="ORF">T190115A13A_60010</name>
</gene>
<keyword evidence="2" id="KW-1185">Reference proteome</keyword>
<dbReference type="RefSeq" id="WP_348739591.1">
    <property type="nucleotide sequence ID" value="NZ_CAXJRC010000043.1"/>
</dbReference>
<organism evidence="1 2">
    <name type="scientific">Tenacibaculum vairaonense</name>
    <dbReference type="NCBI Taxonomy" id="3137860"/>
    <lineage>
        <taxon>Bacteria</taxon>
        <taxon>Pseudomonadati</taxon>
        <taxon>Bacteroidota</taxon>
        <taxon>Flavobacteriia</taxon>
        <taxon>Flavobacteriales</taxon>
        <taxon>Flavobacteriaceae</taxon>
        <taxon>Tenacibaculum</taxon>
    </lineage>
</organism>
<accession>A0ABM9PQF4</accession>
<evidence type="ECO:0000313" key="1">
    <source>
        <dbReference type="EMBL" id="CAL2108015.1"/>
    </source>
</evidence>
<proteinExistence type="predicted"/>
<sequence>MKKETVNYLIDHYLYLIPLAIKSKLKYPYLQEQELEIEKEKIAKVILNNYSDKIFLNNCLKCGKLARTPKAKLCQFCFYSWY</sequence>
<name>A0ABM9PQF4_9FLAO</name>
<comment type="caution">
    <text evidence="1">The sequence shown here is derived from an EMBL/GenBank/DDBJ whole genome shotgun (WGS) entry which is preliminary data.</text>
</comment>